<dbReference type="RefSeq" id="WP_128465965.1">
    <property type="nucleotide sequence ID" value="NZ_CP035108.1"/>
</dbReference>
<sequence length="219" mass="24859">MKDSYKVFIVDDHAVVREGLSRLIEQENDLTVCGNSEDGYGLMKAMETCRPDVIVVDLSLEKSSGLDVVKNVKSFYPDTNIIVLSMHDEQIFAERSMRAGASGYIMKCEKPKELINAIRKVAKGKLYISDKMTTLLLHKAINLKENDNRDLIETLSDREFQVFQLIGKGVCTKEIAEMLNLSSKTIDSFREKIKHKMNFSNSSELVQFAIKWVNLNNIS</sequence>
<dbReference type="CDD" id="cd17535">
    <property type="entry name" value="REC_NarL-like"/>
    <property type="match status" value="1"/>
</dbReference>
<feature type="domain" description="HTH luxR-type" evidence="4">
    <location>
        <begin position="148"/>
        <end position="213"/>
    </location>
</feature>
<dbReference type="InterPro" id="IPR011006">
    <property type="entry name" value="CheY-like_superfamily"/>
</dbReference>
<keyword evidence="2" id="KW-0238">DNA-binding</keyword>
<accession>A0A410JXA2</accession>
<feature type="modified residue" description="4-aspartylphosphate" evidence="3">
    <location>
        <position position="57"/>
    </location>
</feature>
<dbReference type="InterPro" id="IPR001789">
    <property type="entry name" value="Sig_transdc_resp-reg_receiver"/>
</dbReference>
<protein>
    <submittedName>
        <fullName evidence="6">Response regulator transcription factor</fullName>
    </submittedName>
</protein>
<dbReference type="CDD" id="cd06170">
    <property type="entry name" value="LuxR_C_like"/>
    <property type="match status" value="1"/>
</dbReference>
<evidence type="ECO:0000313" key="6">
    <source>
        <dbReference type="EMBL" id="QAR32678.1"/>
    </source>
</evidence>
<organism evidence="6 7">
    <name type="scientific">Geovibrio thiophilus</name>
    <dbReference type="NCBI Taxonomy" id="139438"/>
    <lineage>
        <taxon>Bacteria</taxon>
        <taxon>Pseudomonadati</taxon>
        <taxon>Deferribacterota</taxon>
        <taxon>Deferribacteres</taxon>
        <taxon>Deferribacterales</taxon>
        <taxon>Geovibrionaceae</taxon>
        <taxon>Geovibrio</taxon>
    </lineage>
</organism>
<dbReference type="EMBL" id="CP035108">
    <property type="protein sequence ID" value="QAR32678.1"/>
    <property type="molecule type" value="Genomic_DNA"/>
</dbReference>
<evidence type="ECO:0000259" key="4">
    <source>
        <dbReference type="PROSITE" id="PS50043"/>
    </source>
</evidence>
<dbReference type="KEGG" id="gtl:EP073_04415"/>
<dbReference type="PROSITE" id="PS50043">
    <property type="entry name" value="HTH_LUXR_2"/>
    <property type="match status" value="1"/>
</dbReference>
<dbReference type="PANTHER" id="PTHR43214:SF43">
    <property type="entry name" value="TWO-COMPONENT RESPONSE REGULATOR"/>
    <property type="match status" value="1"/>
</dbReference>
<dbReference type="SUPFAM" id="SSF52172">
    <property type="entry name" value="CheY-like"/>
    <property type="match status" value="1"/>
</dbReference>
<name>A0A410JXA2_9BACT</name>
<reference evidence="6 7" key="1">
    <citation type="submission" date="2019-01" db="EMBL/GenBank/DDBJ databases">
        <title>Geovibrio thiophilus DSM 11263, complete genome.</title>
        <authorList>
            <person name="Spring S."/>
            <person name="Bunk B."/>
            <person name="Sproer C."/>
        </authorList>
    </citation>
    <scope>NUCLEOTIDE SEQUENCE [LARGE SCALE GENOMIC DNA]</scope>
    <source>
        <strain evidence="6 7">DSM 11263</strain>
    </source>
</reference>
<dbReference type="InterPro" id="IPR058245">
    <property type="entry name" value="NreC/VraR/RcsB-like_REC"/>
</dbReference>
<keyword evidence="1 3" id="KW-0597">Phosphoprotein</keyword>
<feature type="domain" description="Response regulatory" evidence="5">
    <location>
        <begin position="6"/>
        <end position="122"/>
    </location>
</feature>
<dbReference type="OrthoDB" id="9780312at2"/>
<dbReference type="PRINTS" id="PR00038">
    <property type="entry name" value="HTHLUXR"/>
</dbReference>
<gene>
    <name evidence="6" type="ORF">EP073_04415</name>
</gene>
<evidence type="ECO:0000259" key="5">
    <source>
        <dbReference type="PROSITE" id="PS50110"/>
    </source>
</evidence>
<dbReference type="GO" id="GO:0003677">
    <property type="term" value="F:DNA binding"/>
    <property type="evidence" value="ECO:0007669"/>
    <property type="project" value="UniProtKB-KW"/>
</dbReference>
<dbReference type="PANTHER" id="PTHR43214">
    <property type="entry name" value="TWO-COMPONENT RESPONSE REGULATOR"/>
    <property type="match status" value="1"/>
</dbReference>
<dbReference type="SMART" id="SM00421">
    <property type="entry name" value="HTH_LUXR"/>
    <property type="match status" value="1"/>
</dbReference>
<dbReference type="Pfam" id="PF00072">
    <property type="entry name" value="Response_reg"/>
    <property type="match status" value="1"/>
</dbReference>
<dbReference type="AlphaFoldDB" id="A0A410JXA2"/>
<proteinExistence type="predicted"/>
<dbReference type="SUPFAM" id="SSF46894">
    <property type="entry name" value="C-terminal effector domain of the bipartite response regulators"/>
    <property type="match status" value="1"/>
</dbReference>
<dbReference type="SMART" id="SM00448">
    <property type="entry name" value="REC"/>
    <property type="match status" value="1"/>
</dbReference>
<dbReference type="GO" id="GO:0000160">
    <property type="term" value="P:phosphorelay signal transduction system"/>
    <property type="evidence" value="ECO:0007669"/>
    <property type="project" value="InterPro"/>
</dbReference>
<dbReference type="InterPro" id="IPR039420">
    <property type="entry name" value="WalR-like"/>
</dbReference>
<dbReference type="InterPro" id="IPR016032">
    <property type="entry name" value="Sig_transdc_resp-reg_C-effctor"/>
</dbReference>
<dbReference type="Proteomes" id="UP000287502">
    <property type="component" value="Chromosome"/>
</dbReference>
<dbReference type="PROSITE" id="PS50110">
    <property type="entry name" value="RESPONSE_REGULATORY"/>
    <property type="match status" value="1"/>
</dbReference>
<dbReference type="GO" id="GO:0006355">
    <property type="term" value="P:regulation of DNA-templated transcription"/>
    <property type="evidence" value="ECO:0007669"/>
    <property type="project" value="InterPro"/>
</dbReference>
<dbReference type="Pfam" id="PF00196">
    <property type="entry name" value="GerE"/>
    <property type="match status" value="1"/>
</dbReference>
<evidence type="ECO:0000313" key="7">
    <source>
        <dbReference type="Proteomes" id="UP000287502"/>
    </source>
</evidence>
<evidence type="ECO:0000256" key="3">
    <source>
        <dbReference type="PROSITE-ProRule" id="PRU00169"/>
    </source>
</evidence>
<evidence type="ECO:0000256" key="2">
    <source>
        <dbReference type="ARBA" id="ARBA00023125"/>
    </source>
</evidence>
<dbReference type="InterPro" id="IPR000792">
    <property type="entry name" value="Tscrpt_reg_LuxR_C"/>
</dbReference>
<keyword evidence="7" id="KW-1185">Reference proteome</keyword>
<evidence type="ECO:0000256" key="1">
    <source>
        <dbReference type="ARBA" id="ARBA00022553"/>
    </source>
</evidence>
<dbReference type="Gene3D" id="3.40.50.2300">
    <property type="match status" value="1"/>
</dbReference>